<evidence type="ECO:0000313" key="3">
    <source>
        <dbReference type="Proteomes" id="UP001597216"/>
    </source>
</evidence>
<dbReference type="Proteomes" id="UP001597216">
    <property type="component" value="Unassembled WGS sequence"/>
</dbReference>
<keyword evidence="1" id="KW-0732">Signal</keyword>
<dbReference type="InterPro" id="IPR016195">
    <property type="entry name" value="Pol/histidinol_Pase-like"/>
</dbReference>
<dbReference type="PANTHER" id="PTHR42924">
    <property type="entry name" value="EXONUCLEASE"/>
    <property type="match status" value="1"/>
</dbReference>
<feature type="signal peptide" evidence="1">
    <location>
        <begin position="1"/>
        <end position="23"/>
    </location>
</feature>
<organism evidence="2 3">
    <name type="scientific">Phenylobacterium conjunctum</name>
    <dbReference type="NCBI Taxonomy" id="1298959"/>
    <lineage>
        <taxon>Bacteria</taxon>
        <taxon>Pseudomonadati</taxon>
        <taxon>Pseudomonadota</taxon>
        <taxon>Alphaproteobacteria</taxon>
        <taxon>Caulobacterales</taxon>
        <taxon>Caulobacteraceae</taxon>
        <taxon>Phenylobacterium</taxon>
    </lineage>
</organism>
<reference evidence="3" key="1">
    <citation type="journal article" date="2019" name="Int. J. Syst. Evol. Microbiol.">
        <title>The Global Catalogue of Microorganisms (GCM) 10K type strain sequencing project: providing services to taxonomists for standard genome sequencing and annotation.</title>
        <authorList>
            <consortium name="The Broad Institute Genomics Platform"/>
            <consortium name="The Broad Institute Genome Sequencing Center for Infectious Disease"/>
            <person name="Wu L."/>
            <person name="Ma J."/>
        </authorList>
    </citation>
    <scope>NUCLEOTIDE SEQUENCE [LARGE SCALE GENOMIC DNA]</scope>
    <source>
        <strain evidence="3">CCUG 55074</strain>
    </source>
</reference>
<name>A0ABW3T0E0_9CAUL</name>
<dbReference type="CDD" id="cd07432">
    <property type="entry name" value="PHP_HisPPase"/>
    <property type="match status" value="1"/>
</dbReference>
<evidence type="ECO:0000313" key="2">
    <source>
        <dbReference type="EMBL" id="MFD1190624.1"/>
    </source>
</evidence>
<accession>A0ABW3T0E0</accession>
<comment type="caution">
    <text evidence="2">The sequence shown here is derived from an EMBL/GenBank/DDBJ whole genome shotgun (WGS) entry which is preliminary data.</text>
</comment>
<dbReference type="PANTHER" id="PTHR42924:SF3">
    <property type="entry name" value="POLYMERASE_HISTIDINOL PHOSPHATASE N-TERMINAL DOMAIN-CONTAINING PROTEIN"/>
    <property type="match status" value="1"/>
</dbReference>
<protein>
    <submittedName>
        <fullName evidence="2">CehA/McbA family metallohydrolase</fullName>
    </submittedName>
</protein>
<dbReference type="InterPro" id="IPR052018">
    <property type="entry name" value="PHP_domain"/>
</dbReference>
<evidence type="ECO:0000256" key="1">
    <source>
        <dbReference type="SAM" id="SignalP"/>
    </source>
</evidence>
<proteinExistence type="predicted"/>
<dbReference type="RefSeq" id="WP_377353271.1">
    <property type="nucleotide sequence ID" value="NZ_JBHTLQ010000015.1"/>
</dbReference>
<dbReference type="EMBL" id="JBHTLQ010000015">
    <property type="protein sequence ID" value="MFD1190624.1"/>
    <property type="molecule type" value="Genomic_DNA"/>
</dbReference>
<keyword evidence="3" id="KW-1185">Reference proteome</keyword>
<dbReference type="SUPFAM" id="SSF89550">
    <property type="entry name" value="PHP domain-like"/>
    <property type="match status" value="1"/>
</dbReference>
<dbReference type="Gene3D" id="3.20.20.140">
    <property type="entry name" value="Metal-dependent hydrolases"/>
    <property type="match status" value="1"/>
</dbReference>
<dbReference type="NCBIfam" id="NF038032">
    <property type="entry name" value="CehA_McbA_metalo"/>
    <property type="match status" value="1"/>
</dbReference>
<gene>
    <name evidence="2" type="ORF">ACFQ27_08550</name>
</gene>
<sequence>MRRARLLGIIATLLMVVAAPAWAERAPDLVLTGEVTHADHQTWREVPFRVPAGVERLTLSFEHDGAAQKSVIDLGLADPQRFRGWSGGNKSQVVLAAAEATPSYLPGPVVPGRWRLLLGVPNLRPGAVAHYTARIWFDRAGEIALGAPPVRAGPGWYRGDLHLHTAHSDGSCKSKRGRAVPCPVFLTLEAARARGLDFVAITDHNTVSQAESLRELAPYYDDLLILAGRELTTFQGHANIIGTSADFEFRLGSKAAPDLGRLLARVPEEAIVSINHPGAPSGELCMGCGWTAPIDPRIAAVEVVNGANLALTHSPEGALSGLPFWTARLEAGARLTGIGGSDNHDPTAGGLRSLGAPATVVHARELSAAAVLEAIRAGHVFVDVWGSPDGLLEITARAGEARAEMGDVLPAAAGQAVEVEAHVAGAPAGARLVASGPDAELLAQREVAVAAGESRTAFSFTANGTSRWLRLDLRGADGRLLLIGNPVYLRP</sequence>
<feature type="chain" id="PRO_5046951422" evidence="1">
    <location>
        <begin position="24"/>
        <end position="491"/>
    </location>
</feature>